<dbReference type="Proteomes" id="UP000271098">
    <property type="component" value="Unassembled WGS sequence"/>
</dbReference>
<proteinExistence type="predicted"/>
<keyword evidence="1" id="KW-0732">Signal</keyword>
<gene>
    <name evidence="2" type="ORF">GPUH_LOCUS19819</name>
</gene>
<sequence>MFSAGIPKALCFLCCSYFATSLAGTDWHVARAPELYFAFGGWIAWLERAAGENGLDWLAVLVYKCPDTAQEVRIENRIEEENEGAFQ</sequence>
<keyword evidence="3" id="KW-1185">Reference proteome</keyword>
<reference evidence="4" key="1">
    <citation type="submission" date="2016-06" db="UniProtKB">
        <authorList>
            <consortium name="WormBaseParasite"/>
        </authorList>
    </citation>
    <scope>IDENTIFICATION</scope>
</reference>
<evidence type="ECO:0000313" key="3">
    <source>
        <dbReference type="Proteomes" id="UP000271098"/>
    </source>
</evidence>
<protein>
    <submittedName>
        <fullName evidence="4">DUF2958 domain-containing protein</fullName>
    </submittedName>
</protein>
<evidence type="ECO:0000313" key="4">
    <source>
        <dbReference type="WBParaSite" id="GPUH_0001984301-mRNA-1"/>
    </source>
</evidence>
<accession>A0A183EFS7</accession>
<reference evidence="2 3" key="2">
    <citation type="submission" date="2018-11" db="EMBL/GenBank/DDBJ databases">
        <authorList>
            <consortium name="Pathogen Informatics"/>
        </authorList>
    </citation>
    <scope>NUCLEOTIDE SEQUENCE [LARGE SCALE GENOMIC DNA]</scope>
</reference>
<feature type="chain" id="PRO_5043139160" evidence="1">
    <location>
        <begin position="24"/>
        <end position="87"/>
    </location>
</feature>
<evidence type="ECO:0000256" key="1">
    <source>
        <dbReference type="SAM" id="SignalP"/>
    </source>
</evidence>
<dbReference type="AlphaFoldDB" id="A0A183EFS7"/>
<organism evidence="4">
    <name type="scientific">Gongylonema pulchrum</name>
    <dbReference type="NCBI Taxonomy" id="637853"/>
    <lineage>
        <taxon>Eukaryota</taxon>
        <taxon>Metazoa</taxon>
        <taxon>Ecdysozoa</taxon>
        <taxon>Nematoda</taxon>
        <taxon>Chromadorea</taxon>
        <taxon>Rhabditida</taxon>
        <taxon>Spirurina</taxon>
        <taxon>Spiruromorpha</taxon>
        <taxon>Spiruroidea</taxon>
        <taxon>Gongylonematidae</taxon>
        <taxon>Gongylonema</taxon>
    </lineage>
</organism>
<feature type="signal peptide" evidence="1">
    <location>
        <begin position="1"/>
        <end position="23"/>
    </location>
</feature>
<dbReference type="EMBL" id="UYRT01089208">
    <property type="protein sequence ID" value="VDN34649.1"/>
    <property type="molecule type" value="Genomic_DNA"/>
</dbReference>
<evidence type="ECO:0000313" key="2">
    <source>
        <dbReference type="EMBL" id="VDN34649.1"/>
    </source>
</evidence>
<dbReference type="WBParaSite" id="GPUH_0001984301-mRNA-1">
    <property type="protein sequence ID" value="GPUH_0001984301-mRNA-1"/>
    <property type="gene ID" value="GPUH_0001984301"/>
</dbReference>
<name>A0A183EFS7_9BILA</name>